<evidence type="ECO:0000313" key="2">
    <source>
        <dbReference type="Proteomes" id="UP000008206"/>
    </source>
</evidence>
<dbReference type="KEGG" id="cyj:Cyan7822_6447"/>
<protein>
    <submittedName>
        <fullName evidence="1">Uncharacterized protein</fullName>
    </submittedName>
</protein>
<evidence type="ECO:0000313" key="1">
    <source>
        <dbReference type="EMBL" id="ADN18230.1"/>
    </source>
</evidence>
<geneLocation type="plasmid" evidence="1 2">
    <name>Cy782202</name>
</geneLocation>
<keyword evidence="1" id="KW-0614">Plasmid</keyword>
<reference evidence="2" key="1">
    <citation type="journal article" date="2011" name="MBio">
        <title>Novel metabolic attributes of the genus Cyanothece, comprising a group of unicellular nitrogen-fixing Cyanobacteria.</title>
        <authorList>
            <person name="Bandyopadhyay A."/>
            <person name="Elvitigala T."/>
            <person name="Welsh E."/>
            <person name="Stockel J."/>
            <person name="Liberton M."/>
            <person name="Min H."/>
            <person name="Sherman L.A."/>
            <person name="Pakrasi H.B."/>
        </authorList>
    </citation>
    <scope>NUCLEOTIDE SEQUENCE [LARGE SCALE GENOMIC DNA]</scope>
    <source>
        <strain evidence="2">PCC 7822</strain>
        <plasmid evidence="2">Cy782202</plasmid>
    </source>
</reference>
<keyword evidence="2" id="KW-1185">Reference proteome</keyword>
<gene>
    <name evidence="1" type="ordered locus">Cyan7822_6447</name>
</gene>
<name>E0UMQ0_GLOV7</name>
<dbReference type="HOGENOM" id="CLU_2568132_0_0_3"/>
<organism evidence="1 2">
    <name type="scientific">Gloeothece verrucosa (strain PCC 7822)</name>
    <name type="common">Cyanothece sp. (strain PCC 7822)</name>
    <dbReference type="NCBI Taxonomy" id="497965"/>
    <lineage>
        <taxon>Bacteria</taxon>
        <taxon>Bacillati</taxon>
        <taxon>Cyanobacteriota</taxon>
        <taxon>Cyanophyceae</taxon>
        <taxon>Oscillatoriophycideae</taxon>
        <taxon>Chroococcales</taxon>
        <taxon>Aphanothecaceae</taxon>
        <taxon>Gloeothece</taxon>
        <taxon>Gloeothece verrucosa</taxon>
    </lineage>
</organism>
<sequence>MNINLQNFLKNVYHNHWNIDLAVNFLLKLRHQPEVAEILQSIWEESLIDHYRWTDTRKMLYVFLKNELSILKDIDLDSRRG</sequence>
<dbReference type="RefSeq" id="WP_013334976.1">
    <property type="nucleotide sequence ID" value="NC_014534.1"/>
</dbReference>
<dbReference type="AlphaFoldDB" id="E0UMQ0"/>
<proteinExistence type="predicted"/>
<dbReference type="EMBL" id="CP002200">
    <property type="protein sequence ID" value="ADN18230.1"/>
    <property type="molecule type" value="Genomic_DNA"/>
</dbReference>
<dbReference type="Proteomes" id="UP000008206">
    <property type="component" value="Plasmid Cy782202"/>
</dbReference>
<accession>E0UMQ0</accession>